<gene>
    <name evidence="10" type="ORF">AU894_20360</name>
</gene>
<feature type="domain" description="MPN" evidence="8">
    <location>
        <begin position="1"/>
        <end position="123"/>
    </location>
</feature>
<dbReference type="Pfam" id="PF14464">
    <property type="entry name" value="Prok-JAB"/>
    <property type="match status" value="1"/>
</dbReference>
<dbReference type="SMART" id="SM00232">
    <property type="entry name" value="JAB_MPN"/>
    <property type="match status" value="1"/>
</dbReference>
<dbReference type="InterPro" id="IPR000555">
    <property type="entry name" value="JAMM/MPN+_dom"/>
</dbReference>
<evidence type="ECO:0000256" key="3">
    <source>
        <dbReference type="ARBA" id="ARBA00022723"/>
    </source>
</evidence>
<keyword evidence="4" id="KW-0378">Hydrolase</keyword>
<keyword evidence="5" id="KW-0788">Thiol protease</keyword>
<sequence length="245" mass="27988">MMNDDILTHARQCAPAESCGYVVRTARGIRYFPCENLSAEPTMYFRISPKEYLKALAAGEVVALVHSHPGGQPYLSDVDRRLQVQSDLPWWLVCAGQVHKFRCVPHLTGRQFEHGVTDCYTLFRDAYHLAGIELPDFNREDDWWDKGQNLYLDNLPANGFYQVNADRAQPGDVLICCFGSSTANHAAIYCGNGELLHHVPEQLSKRERYTDKWQRRTHSLWRHRQWRESAFTGICNDLESASASA</sequence>
<dbReference type="InterPro" id="IPR037518">
    <property type="entry name" value="MPN"/>
</dbReference>
<accession>A0A3Y9C377</accession>
<dbReference type="AlphaFoldDB" id="A0A3Y9C377"/>
<feature type="domain" description="NlpC/P60" evidence="9">
    <location>
        <begin position="86"/>
        <end position="232"/>
    </location>
</feature>
<dbReference type="CDD" id="cd08073">
    <property type="entry name" value="MPN_NLPC_P60"/>
    <property type="match status" value="1"/>
</dbReference>
<keyword evidence="2" id="KW-0645">Protease</keyword>
<dbReference type="InterPro" id="IPR038765">
    <property type="entry name" value="Papain-like_cys_pep_sf"/>
</dbReference>
<keyword evidence="3" id="KW-0479">Metal-binding</keyword>
<dbReference type="GO" id="GO:0008270">
    <property type="term" value="F:zinc ion binding"/>
    <property type="evidence" value="ECO:0007669"/>
    <property type="project" value="TreeGrafter"/>
</dbReference>
<dbReference type="InterPro" id="IPR000064">
    <property type="entry name" value="NLP_P60_dom"/>
</dbReference>
<dbReference type="FunFam" id="3.40.140.10:FF:000058">
    <property type="entry name" value="Phage tail protein"/>
    <property type="match status" value="1"/>
</dbReference>
<dbReference type="Gene3D" id="3.40.140.10">
    <property type="entry name" value="Cytidine Deaminase, domain 2"/>
    <property type="match status" value="1"/>
</dbReference>
<dbReference type="InterPro" id="IPR028090">
    <property type="entry name" value="JAB_dom_prok"/>
</dbReference>
<evidence type="ECO:0000256" key="6">
    <source>
        <dbReference type="ARBA" id="ARBA00022833"/>
    </source>
</evidence>
<dbReference type="PANTHER" id="PTHR34858">
    <property type="entry name" value="CYSO-CYSTEINE PEPTIDASE"/>
    <property type="match status" value="1"/>
</dbReference>
<evidence type="ECO:0000256" key="1">
    <source>
        <dbReference type="ARBA" id="ARBA00007074"/>
    </source>
</evidence>
<dbReference type="GO" id="GO:0008234">
    <property type="term" value="F:cysteine-type peptidase activity"/>
    <property type="evidence" value="ECO:0007669"/>
    <property type="project" value="UniProtKB-KW"/>
</dbReference>
<keyword evidence="6" id="KW-0862">Zinc</keyword>
<comment type="similarity">
    <text evidence="1">Belongs to the peptidase C40 family.</text>
</comment>
<protein>
    <submittedName>
        <fullName evidence="10">Phage tail protein</fullName>
    </submittedName>
</protein>
<evidence type="ECO:0000256" key="5">
    <source>
        <dbReference type="ARBA" id="ARBA00022807"/>
    </source>
</evidence>
<evidence type="ECO:0000256" key="7">
    <source>
        <dbReference type="ARBA" id="ARBA00023049"/>
    </source>
</evidence>
<evidence type="ECO:0000256" key="2">
    <source>
        <dbReference type="ARBA" id="ARBA00022670"/>
    </source>
</evidence>
<comment type="caution">
    <text evidence="10">The sequence shown here is derived from an EMBL/GenBank/DDBJ whole genome shotgun (WGS) entry which is preliminary data.</text>
</comment>
<dbReference type="PANTHER" id="PTHR34858:SF1">
    <property type="entry name" value="CYSO-CYSTEINE PEPTIDASE"/>
    <property type="match status" value="1"/>
</dbReference>
<evidence type="ECO:0000259" key="8">
    <source>
        <dbReference type="PROSITE" id="PS50249"/>
    </source>
</evidence>
<dbReference type="GO" id="GO:0006508">
    <property type="term" value="P:proteolysis"/>
    <property type="evidence" value="ECO:0007669"/>
    <property type="project" value="UniProtKB-KW"/>
</dbReference>
<dbReference type="EMBL" id="AAAFYZ010000063">
    <property type="protein sequence ID" value="EAB8478519.1"/>
    <property type="molecule type" value="Genomic_DNA"/>
</dbReference>
<dbReference type="GO" id="GO:0008235">
    <property type="term" value="F:metalloexopeptidase activity"/>
    <property type="evidence" value="ECO:0007669"/>
    <property type="project" value="TreeGrafter"/>
</dbReference>
<reference evidence="10" key="1">
    <citation type="submission" date="2018-08" db="EMBL/GenBank/DDBJ databases">
        <authorList>
            <person name="Ashton P.M."/>
            <person name="Dallman T."/>
            <person name="Nair S."/>
            <person name="De Pinna E."/>
            <person name="Peters T."/>
            <person name="Grant K."/>
        </authorList>
    </citation>
    <scope>NUCLEOTIDE SEQUENCE [LARGE SCALE GENOMIC DNA]</scope>
    <source>
        <strain evidence="10">43913</strain>
    </source>
</reference>
<dbReference type="PROSITE" id="PS50249">
    <property type="entry name" value="MPN"/>
    <property type="match status" value="1"/>
</dbReference>
<name>A0A3Y9C377_SALEB</name>
<evidence type="ECO:0000259" key="9">
    <source>
        <dbReference type="PROSITE" id="PS51935"/>
    </source>
</evidence>
<dbReference type="Proteomes" id="UP000839644">
    <property type="component" value="Unassembled WGS sequence"/>
</dbReference>
<evidence type="ECO:0000313" key="10">
    <source>
        <dbReference type="EMBL" id="EAB8478519.1"/>
    </source>
</evidence>
<dbReference type="Pfam" id="PF00877">
    <property type="entry name" value="NLPC_P60"/>
    <property type="match status" value="1"/>
</dbReference>
<dbReference type="PROSITE" id="PS51935">
    <property type="entry name" value="NLPC_P60"/>
    <property type="match status" value="1"/>
</dbReference>
<organism evidence="10">
    <name type="scientific">Salmonella enterica subsp. enterica serovar Java</name>
    <dbReference type="NCBI Taxonomy" id="224729"/>
    <lineage>
        <taxon>Bacteria</taxon>
        <taxon>Pseudomonadati</taxon>
        <taxon>Pseudomonadota</taxon>
        <taxon>Gammaproteobacteria</taxon>
        <taxon>Enterobacterales</taxon>
        <taxon>Enterobacteriaceae</taxon>
        <taxon>Salmonella</taxon>
    </lineage>
</organism>
<dbReference type="SUPFAM" id="SSF102712">
    <property type="entry name" value="JAB1/MPN domain"/>
    <property type="match status" value="1"/>
</dbReference>
<evidence type="ECO:0000256" key="4">
    <source>
        <dbReference type="ARBA" id="ARBA00022801"/>
    </source>
</evidence>
<dbReference type="SUPFAM" id="SSF54001">
    <property type="entry name" value="Cysteine proteinases"/>
    <property type="match status" value="1"/>
</dbReference>
<proteinExistence type="inferred from homology"/>
<keyword evidence="7" id="KW-0482">Metalloprotease</keyword>
<dbReference type="InterPro" id="IPR051929">
    <property type="entry name" value="VirAsm_ModProt"/>
</dbReference>